<evidence type="ECO:0000313" key="1">
    <source>
        <dbReference type="EMBL" id="KAJ9082205.1"/>
    </source>
</evidence>
<keyword evidence="2" id="KW-1185">Reference proteome</keyword>
<protein>
    <submittedName>
        <fullName evidence="1">Uncharacterized protein</fullName>
    </submittedName>
</protein>
<accession>A0ACC2U5U4</accession>
<sequence>MACWQDYNKVLSHKIASLEAKLPEALSQESNAWIRHSDTDPQSHPCFVPPHFPLLLIVVGTLITLIIFAHSLQFPYPLSSDTASIWNPTNYPSLDDVEEFIDFRPQKSDFDQCYNTVVVESTPESPITELHPELPSNFLLDLDKSISQPANVMILKKFDLVVMEWDEPSIDSPSNHLTPCMANPVPTPNEIPMKVFTFGSPAFQQQPMDVHHTPREWFDPEWVAANYGRLVKPGKGQAGIFTSPLTNKKVRLPLKVNSNSASIPIKKLLQNTTVVMPNLICHQISSIEHISETTI</sequence>
<reference evidence="1" key="1">
    <citation type="submission" date="2022-04" db="EMBL/GenBank/DDBJ databases">
        <title>Genome of the entomopathogenic fungus Entomophthora muscae.</title>
        <authorList>
            <person name="Elya C."/>
            <person name="Lovett B.R."/>
            <person name="Lee E."/>
            <person name="Macias A.M."/>
            <person name="Hajek A.E."/>
            <person name="De Bivort B.L."/>
            <person name="Kasson M.T."/>
            <person name="De Fine Licht H.H."/>
            <person name="Stajich J.E."/>
        </authorList>
    </citation>
    <scope>NUCLEOTIDE SEQUENCE</scope>
    <source>
        <strain evidence="1">Berkeley</strain>
    </source>
</reference>
<name>A0ACC2U5U4_9FUNG</name>
<organism evidence="1 2">
    <name type="scientific">Entomophthora muscae</name>
    <dbReference type="NCBI Taxonomy" id="34485"/>
    <lineage>
        <taxon>Eukaryota</taxon>
        <taxon>Fungi</taxon>
        <taxon>Fungi incertae sedis</taxon>
        <taxon>Zoopagomycota</taxon>
        <taxon>Entomophthoromycotina</taxon>
        <taxon>Entomophthoromycetes</taxon>
        <taxon>Entomophthorales</taxon>
        <taxon>Entomophthoraceae</taxon>
        <taxon>Entomophthora</taxon>
    </lineage>
</organism>
<evidence type="ECO:0000313" key="2">
    <source>
        <dbReference type="Proteomes" id="UP001165960"/>
    </source>
</evidence>
<dbReference type="EMBL" id="QTSX02001439">
    <property type="protein sequence ID" value="KAJ9082205.1"/>
    <property type="molecule type" value="Genomic_DNA"/>
</dbReference>
<dbReference type="Proteomes" id="UP001165960">
    <property type="component" value="Unassembled WGS sequence"/>
</dbReference>
<comment type="caution">
    <text evidence="1">The sequence shown here is derived from an EMBL/GenBank/DDBJ whole genome shotgun (WGS) entry which is preliminary data.</text>
</comment>
<gene>
    <name evidence="1" type="ORF">DSO57_1006650</name>
</gene>
<proteinExistence type="predicted"/>